<dbReference type="EMBL" id="JAZHXI010000001">
    <property type="protein sequence ID" value="KAL2075386.1"/>
    <property type="molecule type" value="Genomic_DNA"/>
</dbReference>
<keyword evidence="2" id="KW-1185">Reference proteome</keyword>
<reference evidence="1 2" key="1">
    <citation type="journal article" date="2024" name="Commun. Biol.">
        <title>Comparative genomic analysis of thermophilic fungi reveals convergent evolutionary adaptations and gene losses.</title>
        <authorList>
            <person name="Steindorff A.S."/>
            <person name="Aguilar-Pontes M.V."/>
            <person name="Robinson A.J."/>
            <person name="Andreopoulos B."/>
            <person name="LaButti K."/>
            <person name="Kuo A."/>
            <person name="Mondo S."/>
            <person name="Riley R."/>
            <person name="Otillar R."/>
            <person name="Haridas S."/>
            <person name="Lipzen A."/>
            <person name="Grimwood J."/>
            <person name="Schmutz J."/>
            <person name="Clum A."/>
            <person name="Reid I.D."/>
            <person name="Moisan M.C."/>
            <person name="Butler G."/>
            <person name="Nguyen T.T.M."/>
            <person name="Dewar K."/>
            <person name="Conant G."/>
            <person name="Drula E."/>
            <person name="Henrissat B."/>
            <person name="Hansel C."/>
            <person name="Singer S."/>
            <person name="Hutchinson M.I."/>
            <person name="de Vries R.P."/>
            <person name="Natvig D.O."/>
            <person name="Powell A.J."/>
            <person name="Tsang A."/>
            <person name="Grigoriev I.V."/>
        </authorList>
    </citation>
    <scope>NUCLEOTIDE SEQUENCE [LARGE SCALE GENOMIC DNA]</scope>
    <source>
        <strain evidence="1 2">CBS 494.80</strain>
    </source>
</reference>
<protein>
    <recommendedName>
        <fullName evidence="3">F-box domain-containing protein</fullName>
    </recommendedName>
</protein>
<evidence type="ECO:0000313" key="1">
    <source>
        <dbReference type="EMBL" id="KAL2075386.1"/>
    </source>
</evidence>
<sequence length="568" mass="64208">MAHPNFSTIPDDILFKICTIVEFENPRTLHNLLFIKPTKSSAEAIIYRKVTIQGPRVGWSSAWPPFKILLGRLSDPQCSLRSLVRSLTITDWPGADSRELGAEELEILIGNLENLATLRWETPEPVPSIVLSKLHTSFPTALLSVRNRKRTSATPWVHHWNTAVDLDLRSSVQSSRLDFVVIQNGSEFPIGAGTSSNKELNKFPILNHILQRSSDICIQYFGCITGGSYMIGSIMKNEKMARNDVYESVSGKSDLFPTLKEIANLKKDRNIYYPPDYHLTKTQCIAWKTSINWKFLVELDLWNARVNDFFIIFRGHIPQLKILKFRLALESDSKDDRASLLRATKQFLDSIESLEELVILDWTRSFFADLCSSIARHGHSLRLLDINPSERSSNYVPGWAAEPLGQLLDSLPRLDKLAIAIDLLKSPGYWSPGSLAWSSNPISVLSKFFTIRTLQIRIRLPHINHVRAEIDPEGVAKMATDTFEAFRTQSPGSLLELVEIQVQRSEDVWFEQRITGVTAKVKKFESGGAAGAATLRYYKFLISMGESPVLRSTLSLQVVFVFELPSYQ</sequence>
<accession>A0ABR4CZT8</accession>
<dbReference type="Proteomes" id="UP001595075">
    <property type="component" value="Unassembled WGS sequence"/>
</dbReference>
<comment type="caution">
    <text evidence="1">The sequence shown here is derived from an EMBL/GenBank/DDBJ whole genome shotgun (WGS) entry which is preliminary data.</text>
</comment>
<evidence type="ECO:0008006" key="3">
    <source>
        <dbReference type="Google" id="ProtNLM"/>
    </source>
</evidence>
<organism evidence="1 2">
    <name type="scientific">Oculimacula yallundae</name>
    <dbReference type="NCBI Taxonomy" id="86028"/>
    <lineage>
        <taxon>Eukaryota</taxon>
        <taxon>Fungi</taxon>
        <taxon>Dikarya</taxon>
        <taxon>Ascomycota</taxon>
        <taxon>Pezizomycotina</taxon>
        <taxon>Leotiomycetes</taxon>
        <taxon>Helotiales</taxon>
        <taxon>Ploettnerulaceae</taxon>
        <taxon>Oculimacula</taxon>
    </lineage>
</organism>
<dbReference type="SUPFAM" id="SSF52047">
    <property type="entry name" value="RNI-like"/>
    <property type="match status" value="1"/>
</dbReference>
<gene>
    <name evidence="1" type="ORF">VTL71DRAFT_329</name>
</gene>
<evidence type="ECO:0000313" key="2">
    <source>
        <dbReference type="Proteomes" id="UP001595075"/>
    </source>
</evidence>
<name>A0ABR4CZT8_9HELO</name>
<proteinExistence type="predicted"/>